<keyword evidence="2" id="KW-0119">Carbohydrate metabolism</keyword>
<dbReference type="Pfam" id="PF02952">
    <property type="entry name" value="Fucose_iso_C"/>
    <property type="match status" value="1"/>
</dbReference>
<feature type="domain" description="L-fucose isomerase C-terminal" evidence="3">
    <location>
        <begin position="370"/>
        <end position="458"/>
    </location>
</feature>
<protein>
    <recommendedName>
        <fullName evidence="3">L-fucose isomerase C-terminal domain-containing protein</fullName>
    </recommendedName>
</protein>
<dbReference type="Proteomes" id="UP001597079">
    <property type="component" value="Unassembled WGS sequence"/>
</dbReference>
<dbReference type="SUPFAM" id="SSF53743">
    <property type="entry name" value="FucI/AraA N-terminal and middle domains"/>
    <property type="match status" value="1"/>
</dbReference>
<evidence type="ECO:0000313" key="4">
    <source>
        <dbReference type="EMBL" id="MFD1677224.1"/>
    </source>
</evidence>
<organism evidence="4 5">
    <name type="scientific">Alicyclobacillus fodiniaquatilis</name>
    <dbReference type="NCBI Taxonomy" id="1661150"/>
    <lineage>
        <taxon>Bacteria</taxon>
        <taxon>Bacillati</taxon>
        <taxon>Bacillota</taxon>
        <taxon>Bacilli</taxon>
        <taxon>Bacillales</taxon>
        <taxon>Alicyclobacillaceae</taxon>
        <taxon>Alicyclobacillus</taxon>
    </lineage>
</organism>
<accession>A0ABW4JMB4</accession>
<proteinExistence type="predicted"/>
<dbReference type="InterPro" id="IPR015888">
    <property type="entry name" value="Fuc_isomerase_C"/>
</dbReference>
<keyword evidence="5" id="KW-1185">Reference proteome</keyword>
<name>A0ABW4JMB4_9BACL</name>
<dbReference type="RefSeq" id="WP_377945138.1">
    <property type="nucleotide sequence ID" value="NZ_JBHUCX010000089.1"/>
</dbReference>
<evidence type="ECO:0000256" key="2">
    <source>
        <dbReference type="ARBA" id="ARBA00023277"/>
    </source>
</evidence>
<dbReference type="InterPro" id="IPR009015">
    <property type="entry name" value="Fucose_isomerase_N/cen_sf"/>
</dbReference>
<keyword evidence="1" id="KW-0413">Isomerase</keyword>
<gene>
    <name evidence="4" type="ORF">ACFSB2_21355</name>
</gene>
<evidence type="ECO:0000256" key="1">
    <source>
        <dbReference type="ARBA" id="ARBA00023235"/>
    </source>
</evidence>
<dbReference type="EMBL" id="JBHUCX010000089">
    <property type="protein sequence ID" value="MFD1677224.1"/>
    <property type="molecule type" value="Genomic_DNA"/>
</dbReference>
<evidence type="ECO:0000259" key="3">
    <source>
        <dbReference type="Pfam" id="PF02952"/>
    </source>
</evidence>
<evidence type="ECO:0000313" key="5">
    <source>
        <dbReference type="Proteomes" id="UP001597079"/>
    </source>
</evidence>
<sequence length="460" mass="50366">MSVDTQTQVKNAASQLSVGYVSFGRATFDIEAANQLSAESREVLKRQPNQWHFIDSLVVDPQSAEAAAQQLSGKIDVLLCQFTTFVDARYIDILASELKVPCILWAIREPNQKFGERLSLNSLTGANAAGQRLRNMGIPFRLVYGNADEPSFEDSLQVALRFWAAWRKLQQFHVITLGDAPEGFFFSQPSASVCRQLGIDITHLDLNDTFQRAASVSETVSDVEIEQIKQQVRAIEHLPPESVKKFAQMISVLKAELHQLKADAVAVRCWPEFFTEFGAAACSTISALTDTGIMGSCEADVLGSLSMDVLYQLTGSPAYLGDLVEVREEEGAVVFWHCGAGAFSLARNDTGAVAGKHPNREIGFTLEFGLKPGRISLLRIGEDQGGQVRALIGSGEVLDVPQRFRGTSACVRLDGDADVAKRVVNVMEAGFEPHYAFAYGDAVEELARVLTLMKIPVTRF</sequence>
<dbReference type="PANTHER" id="PTHR36120:SF1">
    <property type="entry name" value="L-FUCOSE ISOMERASE C-TERMINAL DOMAIN-CONTAINING PROTEIN"/>
    <property type="match status" value="1"/>
</dbReference>
<dbReference type="PANTHER" id="PTHR36120">
    <property type="entry name" value="FUCOSE ISOMERASE"/>
    <property type="match status" value="1"/>
</dbReference>
<comment type="caution">
    <text evidence="4">The sequence shown here is derived from an EMBL/GenBank/DDBJ whole genome shotgun (WGS) entry which is preliminary data.</text>
</comment>
<reference evidence="5" key="1">
    <citation type="journal article" date="2019" name="Int. J. Syst. Evol. Microbiol.">
        <title>The Global Catalogue of Microorganisms (GCM) 10K type strain sequencing project: providing services to taxonomists for standard genome sequencing and annotation.</title>
        <authorList>
            <consortium name="The Broad Institute Genomics Platform"/>
            <consortium name="The Broad Institute Genome Sequencing Center for Infectious Disease"/>
            <person name="Wu L."/>
            <person name="Ma J."/>
        </authorList>
    </citation>
    <scope>NUCLEOTIDE SEQUENCE [LARGE SCALE GENOMIC DNA]</scope>
    <source>
        <strain evidence="5">CGMCC 1.12286</strain>
    </source>
</reference>